<dbReference type="Proteomes" id="UP000037822">
    <property type="component" value="Unassembled WGS sequence"/>
</dbReference>
<proteinExistence type="predicted"/>
<dbReference type="PATRIC" id="fig|1526658.3.peg.2089"/>
<accession>A0A0N1F6E9</accession>
<protein>
    <submittedName>
        <fullName evidence="1">Uncharacterized protein</fullName>
    </submittedName>
</protein>
<gene>
    <name evidence="1" type="ORF">AE618_07095</name>
</gene>
<evidence type="ECO:0000313" key="2">
    <source>
        <dbReference type="Proteomes" id="UP000037822"/>
    </source>
</evidence>
<dbReference type="OrthoDB" id="9902598at2"/>
<organism evidence="1 2">
    <name type="scientific">Bosea vaviloviae</name>
    <dbReference type="NCBI Taxonomy" id="1526658"/>
    <lineage>
        <taxon>Bacteria</taxon>
        <taxon>Pseudomonadati</taxon>
        <taxon>Pseudomonadota</taxon>
        <taxon>Alphaproteobacteria</taxon>
        <taxon>Hyphomicrobiales</taxon>
        <taxon>Boseaceae</taxon>
        <taxon>Bosea</taxon>
    </lineage>
</organism>
<reference evidence="1 2" key="1">
    <citation type="submission" date="2015-07" db="EMBL/GenBank/DDBJ databases">
        <title>Whole genome sequencing of Bosea vaviloviae isolated from cave pool.</title>
        <authorList>
            <person name="Tan N.E.H."/>
            <person name="Lee Y.P."/>
            <person name="Gan H.M."/>
            <person name="Barton H."/>
            <person name="Savka M.A."/>
        </authorList>
    </citation>
    <scope>NUCLEOTIDE SEQUENCE [LARGE SCALE GENOMIC DNA]</scope>
    <source>
        <strain evidence="1 2">SD260</strain>
    </source>
</reference>
<evidence type="ECO:0000313" key="1">
    <source>
        <dbReference type="EMBL" id="KPH81521.1"/>
    </source>
</evidence>
<dbReference type="RefSeq" id="WP_054208350.1">
    <property type="nucleotide sequence ID" value="NZ_LGSZ01000028.1"/>
</dbReference>
<sequence>MPLSTELSGIPIELRAGASYGPGLPCASCLFDMGEASGMVGGEPCALKATLLRRSARGSGTTGVASGCTGFAPGYAEAGEERASDFADGITRILS</sequence>
<keyword evidence="2" id="KW-1185">Reference proteome</keyword>
<comment type="caution">
    <text evidence="1">The sequence shown here is derived from an EMBL/GenBank/DDBJ whole genome shotgun (WGS) entry which is preliminary data.</text>
</comment>
<dbReference type="EMBL" id="LGSZ01000028">
    <property type="protein sequence ID" value="KPH81521.1"/>
    <property type="molecule type" value="Genomic_DNA"/>
</dbReference>
<dbReference type="AlphaFoldDB" id="A0A0N1F6E9"/>
<name>A0A0N1F6E9_9HYPH</name>